<dbReference type="RefSeq" id="WP_137090330.1">
    <property type="nucleotide sequence ID" value="NZ_CP028923.1"/>
</dbReference>
<dbReference type="AlphaFoldDB" id="A0A4D7JIC9"/>
<evidence type="ECO:0000313" key="3">
    <source>
        <dbReference type="Proteomes" id="UP000298616"/>
    </source>
</evidence>
<protein>
    <submittedName>
        <fullName evidence="2">Uncharacterized protein</fullName>
    </submittedName>
</protein>
<dbReference type="EMBL" id="CP028923">
    <property type="protein sequence ID" value="QCK14743.1"/>
    <property type="molecule type" value="Genomic_DNA"/>
</dbReference>
<organism evidence="2 3">
    <name type="scientific">Mangrovivirga cuniculi</name>
    <dbReference type="NCBI Taxonomy" id="2715131"/>
    <lineage>
        <taxon>Bacteria</taxon>
        <taxon>Pseudomonadati</taxon>
        <taxon>Bacteroidota</taxon>
        <taxon>Cytophagia</taxon>
        <taxon>Cytophagales</taxon>
        <taxon>Mangrovivirgaceae</taxon>
        <taxon>Mangrovivirga</taxon>
    </lineage>
</organism>
<dbReference type="Proteomes" id="UP000298616">
    <property type="component" value="Chromosome"/>
</dbReference>
<dbReference type="KEGG" id="fpf:DCC35_08320"/>
<evidence type="ECO:0000256" key="1">
    <source>
        <dbReference type="SAM" id="Coils"/>
    </source>
</evidence>
<reference evidence="2 3" key="1">
    <citation type="submission" date="2018-04" db="EMBL/GenBank/DDBJ databases">
        <title>Complete genome uncultured novel isolate.</title>
        <authorList>
            <person name="Merlino G."/>
        </authorList>
    </citation>
    <scope>NUCLEOTIDE SEQUENCE [LARGE SCALE GENOMIC DNA]</scope>
    <source>
        <strain evidence="3">R1DC9</strain>
    </source>
</reference>
<name>A0A4D7JIC9_9BACT</name>
<proteinExistence type="predicted"/>
<gene>
    <name evidence="2" type="ORF">DCC35_08320</name>
</gene>
<sequence>MAESSRTEFFSSIGKKIDHWIEENKDVIDKINTEIDEKKVELKETSELLEKHFRDFAKENEDNFSKWKKEGKDLSLTIKEKFESFLRRNKNEEDS</sequence>
<keyword evidence="3" id="KW-1185">Reference proteome</keyword>
<feature type="coiled-coil region" evidence="1">
    <location>
        <begin position="21"/>
        <end position="48"/>
    </location>
</feature>
<accession>A0A4D7JIC9</accession>
<keyword evidence="1" id="KW-0175">Coiled coil</keyword>
<evidence type="ECO:0000313" key="2">
    <source>
        <dbReference type="EMBL" id="QCK14743.1"/>
    </source>
</evidence>